<name>A0A251V1C7_HELAN</name>
<evidence type="ECO:0000256" key="4">
    <source>
        <dbReference type="ARBA" id="ARBA00022737"/>
    </source>
</evidence>
<dbReference type="Pfam" id="PF13041">
    <property type="entry name" value="PPR_2"/>
    <property type="match status" value="2"/>
</dbReference>
<dbReference type="InterPro" id="IPR011990">
    <property type="entry name" value="TPR-like_helical_dom_sf"/>
</dbReference>
<organism evidence="7 8">
    <name type="scientific">Helianthus annuus</name>
    <name type="common">Common sunflower</name>
    <dbReference type="NCBI Taxonomy" id="4232"/>
    <lineage>
        <taxon>Eukaryota</taxon>
        <taxon>Viridiplantae</taxon>
        <taxon>Streptophyta</taxon>
        <taxon>Embryophyta</taxon>
        <taxon>Tracheophyta</taxon>
        <taxon>Spermatophyta</taxon>
        <taxon>Magnoliopsida</taxon>
        <taxon>eudicotyledons</taxon>
        <taxon>Gunneridae</taxon>
        <taxon>Pentapetalae</taxon>
        <taxon>asterids</taxon>
        <taxon>campanulids</taxon>
        <taxon>Asterales</taxon>
        <taxon>Asteraceae</taxon>
        <taxon>Asteroideae</taxon>
        <taxon>Heliantheae alliance</taxon>
        <taxon>Heliantheae</taxon>
        <taxon>Helianthus</taxon>
    </lineage>
</organism>
<sequence>MKKIKLQLPNHPKPLSLATKSHNALINRHSTAGAHRDVLLLYFTMLKTHIPPDPYTYPSMLKACTALNLISHGLSFHQHVVVNGYSSDAYIAASLINFYAKFGYADVACKVFDIMPERNVVPWTTIIGCYTRSGDVNTAFRMYKQMQYEGIKPSSVTVLTMVSGVSEYTHVQSFHASSIQYGFVCDLALANSILNSYGKCRRVSDASNLFESMDKRDIVSWNSLVSAYANIDNVREISQLISRMYLSELEPDQQTFGSLISAVTRQVGPRIAKLVHGKVVSNGFEVDLQVKTLLITMYLKFKDLTTAYRLFESTPDKDMILWTAMISGLLQNEGPDKSLSLFHKMIISNVIPSTTTVACALAACAHLGSFLAGTSIHGYILRQQIPVDIPTQNSLITMYAKCGQLDKSCVVFESMNCKDVVTWNAMVSGHAQNGQLPNALYVFNEMRKSFEKPDAVTVVSLLQACASIGAHHQGKWIHNFIIRNSLESSLLIDTALIDMYFKCGNIDSARKCFDRMSKHDVVTWGTMIGGYGSHGKGEDALNMFIEFLQSGLEPNHVIFLSVLYSCSHSGLVDEGLTLFDTMKKRYKIEPKLEHCACVVDLLCRAGRIKDAYDFYKKTFSEPVVDVLGILLDACRSKGYKELGDVIASEIHSLKPEDAGNLVQLVHNYASSAEWDGVGEAWVQMRSLGLKKIPAWSFIEINGNITTFFKDHSSHPEYDDIIGEGSAFNEDGVLDIDTTISSDYGIAVTPHTPFGGSLANTESRNGLVDGRPYPFQDYEESL</sequence>
<keyword evidence="5" id="KW-0809">Transit peptide</keyword>
<dbReference type="GO" id="GO:0009451">
    <property type="term" value="P:RNA modification"/>
    <property type="evidence" value="ECO:0000318"/>
    <property type="project" value="GO_Central"/>
</dbReference>
<keyword evidence="2" id="KW-0150">Chloroplast</keyword>
<dbReference type="FunFam" id="1.25.40.10:FF:000351">
    <property type="entry name" value="Pentatricopeptide repeat-containing protein"/>
    <property type="match status" value="1"/>
</dbReference>
<accession>A0A251V1C7</accession>
<feature type="repeat" description="PPR" evidence="6">
    <location>
        <begin position="217"/>
        <end position="251"/>
    </location>
</feature>
<comment type="subcellular location">
    <subcellularLocation>
        <location evidence="1">Plastid</location>
        <location evidence="1">Chloroplast</location>
    </subcellularLocation>
</comment>
<reference evidence="8" key="1">
    <citation type="journal article" date="2017" name="Nature">
        <title>The sunflower genome provides insights into oil metabolism, flowering and Asterid evolution.</title>
        <authorList>
            <person name="Badouin H."/>
            <person name="Gouzy J."/>
            <person name="Grassa C.J."/>
            <person name="Murat F."/>
            <person name="Staton S.E."/>
            <person name="Cottret L."/>
            <person name="Lelandais-Briere C."/>
            <person name="Owens G.L."/>
            <person name="Carrere S."/>
            <person name="Mayjonade B."/>
            <person name="Legrand L."/>
            <person name="Gill N."/>
            <person name="Kane N.C."/>
            <person name="Bowers J.E."/>
            <person name="Hubner S."/>
            <person name="Bellec A."/>
            <person name="Berard A."/>
            <person name="Berges H."/>
            <person name="Blanchet N."/>
            <person name="Boniface M.C."/>
            <person name="Brunel D."/>
            <person name="Catrice O."/>
            <person name="Chaidir N."/>
            <person name="Claudel C."/>
            <person name="Donnadieu C."/>
            <person name="Faraut T."/>
            <person name="Fievet G."/>
            <person name="Helmstetter N."/>
            <person name="King M."/>
            <person name="Knapp S.J."/>
            <person name="Lai Z."/>
            <person name="Le Paslier M.C."/>
            <person name="Lippi Y."/>
            <person name="Lorenzon L."/>
            <person name="Mandel J.R."/>
            <person name="Marage G."/>
            <person name="Marchand G."/>
            <person name="Marquand E."/>
            <person name="Bret-Mestries E."/>
            <person name="Morien E."/>
            <person name="Nambeesan S."/>
            <person name="Nguyen T."/>
            <person name="Pegot-Espagnet P."/>
            <person name="Pouilly N."/>
            <person name="Raftis F."/>
            <person name="Sallet E."/>
            <person name="Schiex T."/>
            <person name="Thomas J."/>
            <person name="Vandecasteele C."/>
            <person name="Vares D."/>
            <person name="Vear F."/>
            <person name="Vautrin S."/>
            <person name="Crespi M."/>
            <person name="Mangin B."/>
            <person name="Burke J.M."/>
            <person name="Salse J."/>
            <person name="Munos S."/>
            <person name="Vincourt P."/>
            <person name="Rieseberg L.H."/>
            <person name="Langlade N.B."/>
        </authorList>
    </citation>
    <scope>NUCLEOTIDE SEQUENCE [LARGE SCALE GENOMIC DNA]</scope>
    <source>
        <strain evidence="8">cv. SF193</strain>
    </source>
</reference>
<feature type="repeat" description="PPR" evidence="6">
    <location>
        <begin position="318"/>
        <end position="352"/>
    </location>
</feature>
<dbReference type="NCBIfam" id="TIGR00756">
    <property type="entry name" value="PPR"/>
    <property type="match status" value="5"/>
</dbReference>
<dbReference type="GO" id="GO:0009507">
    <property type="term" value="C:chloroplast"/>
    <property type="evidence" value="ECO:0007669"/>
    <property type="project" value="UniProtKB-SubCell"/>
</dbReference>
<evidence type="ECO:0000256" key="6">
    <source>
        <dbReference type="PROSITE-ProRule" id="PRU00708"/>
    </source>
</evidence>
<dbReference type="PANTHER" id="PTHR24015:SF1903">
    <property type="entry name" value="OS05G0305300 PROTEIN"/>
    <property type="match status" value="1"/>
</dbReference>
<dbReference type="EMBL" id="CM007893">
    <property type="protein sequence ID" value="OTG29079.1"/>
    <property type="molecule type" value="Genomic_DNA"/>
</dbReference>
<dbReference type="PANTHER" id="PTHR24015">
    <property type="entry name" value="OS07G0578800 PROTEIN-RELATED"/>
    <property type="match status" value="1"/>
</dbReference>
<dbReference type="FunFam" id="1.25.40.10:FF:000682">
    <property type="entry name" value="Pentatricopeptide repeat-containing protein At3g16610"/>
    <property type="match status" value="1"/>
</dbReference>
<dbReference type="FunFam" id="1.25.40.10:FF:000395">
    <property type="entry name" value="Pentatricopeptide repeat-containing protein chloroplastic"/>
    <property type="match status" value="1"/>
</dbReference>
<dbReference type="Pfam" id="PF01535">
    <property type="entry name" value="PPR"/>
    <property type="match status" value="6"/>
</dbReference>
<dbReference type="OMA" id="WSFIELH"/>
<dbReference type="GO" id="GO:0003723">
    <property type="term" value="F:RNA binding"/>
    <property type="evidence" value="ECO:0007669"/>
    <property type="project" value="InterPro"/>
</dbReference>
<feature type="repeat" description="PPR" evidence="6">
    <location>
        <begin position="520"/>
        <end position="554"/>
    </location>
</feature>
<dbReference type="InParanoid" id="A0A251V1C7"/>
<keyword evidence="8" id="KW-1185">Reference proteome</keyword>
<feature type="repeat" description="PPR" evidence="6">
    <location>
        <begin position="119"/>
        <end position="153"/>
    </location>
</feature>
<evidence type="ECO:0000256" key="5">
    <source>
        <dbReference type="ARBA" id="ARBA00022946"/>
    </source>
</evidence>
<evidence type="ECO:0000256" key="1">
    <source>
        <dbReference type="ARBA" id="ARBA00004229"/>
    </source>
</evidence>
<feature type="repeat" description="PPR" evidence="6">
    <location>
        <begin position="419"/>
        <end position="453"/>
    </location>
</feature>
<dbReference type="AlphaFoldDB" id="A0A251V1C7"/>
<dbReference type="InterPro" id="IPR002885">
    <property type="entry name" value="PPR_rpt"/>
</dbReference>
<dbReference type="PROSITE" id="PS51375">
    <property type="entry name" value="PPR"/>
    <property type="match status" value="5"/>
</dbReference>
<keyword evidence="3" id="KW-0934">Plastid</keyword>
<gene>
    <name evidence="7" type="ORF">HannXRQ_Chr04g0118311</name>
</gene>
<evidence type="ECO:0000256" key="2">
    <source>
        <dbReference type="ARBA" id="ARBA00022528"/>
    </source>
</evidence>
<protein>
    <submittedName>
        <fullName evidence="7">Putative tetratricopeptide repeat (TPR)-like superfamily protein</fullName>
    </submittedName>
</protein>
<evidence type="ECO:0000313" key="8">
    <source>
        <dbReference type="Proteomes" id="UP000215914"/>
    </source>
</evidence>
<evidence type="ECO:0000256" key="3">
    <source>
        <dbReference type="ARBA" id="ARBA00022640"/>
    </source>
</evidence>
<evidence type="ECO:0000313" key="7">
    <source>
        <dbReference type="EMBL" id="OTG29079.1"/>
    </source>
</evidence>
<proteinExistence type="predicted"/>
<dbReference type="Proteomes" id="UP000215914">
    <property type="component" value="Chromosome 4"/>
</dbReference>
<dbReference type="Gene3D" id="1.25.40.10">
    <property type="entry name" value="Tetratricopeptide repeat domain"/>
    <property type="match status" value="5"/>
</dbReference>
<dbReference type="FunCoup" id="A0A251V1C7">
    <property type="interactions" value="313"/>
</dbReference>
<dbReference type="InterPro" id="IPR046960">
    <property type="entry name" value="PPR_At4g14850-like_plant"/>
</dbReference>
<dbReference type="FunFam" id="1.25.40.10:FF:000090">
    <property type="entry name" value="Pentatricopeptide repeat-containing protein, chloroplastic"/>
    <property type="match status" value="1"/>
</dbReference>
<keyword evidence="4" id="KW-0677">Repeat</keyword>